<proteinExistence type="predicted"/>
<reference evidence="2 3" key="1">
    <citation type="journal article" date="2024" name="J Genomics">
        <title>Draft genome sequencing and assembly of Favolaschia claudopus CIRM-BRFM 2984 isolated from oak limbs.</title>
        <authorList>
            <person name="Navarro D."/>
            <person name="Drula E."/>
            <person name="Chaduli D."/>
            <person name="Cazenave R."/>
            <person name="Ahrendt S."/>
            <person name="Wang J."/>
            <person name="Lipzen A."/>
            <person name="Daum C."/>
            <person name="Barry K."/>
            <person name="Grigoriev I.V."/>
            <person name="Favel A."/>
            <person name="Rosso M.N."/>
            <person name="Martin F."/>
        </authorList>
    </citation>
    <scope>NUCLEOTIDE SEQUENCE [LARGE SCALE GENOMIC DNA]</scope>
    <source>
        <strain evidence="2 3">CIRM-BRFM 2984</strain>
    </source>
</reference>
<evidence type="ECO:0000256" key="1">
    <source>
        <dbReference type="SAM" id="MobiDB-lite"/>
    </source>
</evidence>
<comment type="caution">
    <text evidence="2">The sequence shown here is derived from an EMBL/GenBank/DDBJ whole genome shotgun (WGS) entry which is preliminary data.</text>
</comment>
<dbReference type="Proteomes" id="UP001362999">
    <property type="component" value="Unassembled WGS sequence"/>
</dbReference>
<evidence type="ECO:0000313" key="3">
    <source>
        <dbReference type="Proteomes" id="UP001362999"/>
    </source>
</evidence>
<gene>
    <name evidence="2" type="ORF">R3P38DRAFT_2791313</name>
</gene>
<evidence type="ECO:0000313" key="2">
    <source>
        <dbReference type="EMBL" id="KAK7008412.1"/>
    </source>
</evidence>
<feature type="region of interest" description="Disordered" evidence="1">
    <location>
        <begin position="402"/>
        <end position="423"/>
    </location>
</feature>
<sequence length="447" mass="49826">MHNRNLRRRRLELPSSLGHFHPESRCIVPGYNLLRINSHPTRDVRMSSSSFETIGRGAKDARPEVGKDACTKDTRYRACVDLRTHCINIVETNPESRYPYPTLIPSHEDLSDAMREYYRLYPNDYLNPTVLACMLRVLSPIGQDYNTAKHAPPPLSPAGARTAIIGVHYLLPLPNAPSNRLLFSHRLCIIPESGPSRLFSLLSGKISSTLRRNLEFGDEEDREAALYMYNGCEWRADQCTVCDVWGRRRRRGVVGWGGRGRRASVLCARSREFEVGAGGGRRRRRRRRRTTMGRRSGTRRRRMPSGLSLLREGAEGGDQNGLPTPPTLVISIQTRVLFSSVAGGKPLQGWLLITTHEVNGICGGYTEPSSDCHQYGIAVSPSLSISVSFAPTAPLRSLQISYPRPGEATESPTSSHLHPDSSLPLDRRWRNAVSPLRRTGLVALAAC</sequence>
<dbReference type="AlphaFoldDB" id="A0AAW0AGM4"/>
<accession>A0AAW0AGM4</accession>
<protein>
    <submittedName>
        <fullName evidence="2">Uncharacterized protein</fullName>
    </submittedName>
</protein>
<feature type="compositionally biased region" description="Basic residues" evidence="1">
    <location>
        <begin position="280"/>
        <end position="303"/>
    </location>
</feature>
<dbReference type="EMBL" id="JAWWNJ010000067">
    <property type="protein sequence ID" value="KAK7008412.1"/>
    <property type="molecule type" value="Genomic_DNA"/>
</dbReference>
<feature type="compositionally biased region" description="Low complexity" evidence="1">
    <location>
        <begin position="411"/>
        <end position="423"/>
    </location>
</feature>
<name>A0AAW0AGM4_9AGAR</name>
<keyword evidence="3" id="KW-1185">Reference proteome</keyword>
<feature type="region of interest" description="Disordered" evidence="1">
    <location>
        <begin position="277"/>
        <end position="322"/>
    </location>
</feature>
<organism evidence="2 3">
    <name type="scientific">Favolaschia claudopus</name>
    <dbReference type="NCBI Taxonomy" id="2862362"/>
    <lineage>
        <taxon>Eukaryota</taxon>
        <taxon>Fungi</taxon>
        <taxon>Dikarya</taxon>
        <taxon>Basidiomycota</taxon>
        <taxon>Agaricomycotina</taxon>
        <taxon>Agaricomycetes</taxon>
        <taxon>Agaricomycetidae</taxon>
        <taxon>Agaricales</taxon>
        <taxon>Marasmiineae</taxon>
        <taxon>Mycenaceae</taxon>
        <taxon>Favolaschia</taxon>
    </lineage>
</organism>